<dbReference type="RefSeq" id="WP_114981367.1">
    <property type="nucleotide sequence ID" value="NZ_BJYO01000003.1"/>
</dbReference>
<gene>
    <name evidence="2" type="ORF">DFP99_1123</name>
</gene>
<dbReference type="CDD" id="cd00229">
    <property type="entry name" value="SGNH_hydrolase"/>
    <property type="match status" value="1"/>
</dbReference>
<dbReference type="Gene3D" id="3.40.50.1110">
    <property type="entry name" value="SGNH hydrolase"/>
    <property type="match status" value="1"/>
</dbReference>
<evidence type="ECO:0000313" key="2">
    <source>
        <dbReference type="EMBL" id="RDL06734.1"/>
    </source>
</evidence>
<dbReference type="KEGG" id="wso:WSWS_01566"/>
<evidence type="ECO:0000259" key="1">
    <source>
        <dbReference type="Pfam" id="PF13472"/>
    </source>
</evidence>
<dbReference type="AlphaFoldDB" id="A0A288Q7T1"/>
<dbReference type="GeneID" id="94546747"/>
<reference evidence="2 3" key="1">
    <citation type="submission" date="2018-07" db="EMBL/GenBank/DDBJ databases">
        <title>Genomic Encyclopedia of Type Strains, Phase III (KMG-III): the genomes of soil and plant-associated and newly described type strains.</title>
        <authorList>
            <person name="Whitman W."/>
        </authorList>
    </citation>
    <scope>NUCLEOTIDE SEQUENCE [LARGE SCALE GENOMIC DNA]</scope>
    <source>
        <strain evidence="2 3">CECT 7031</strain>
    </source>
</reference>
<protein>
    <submittedName>
        <fullName evidence="2">Lysophospholipase L1-like esterase</fullName>
    </submittedName>
</protein>
<dbReference type="Pfam" id="PF13472">
    <property type="entry name" value="Lipase_GDSL_2"/>
    <property type="match status" value="1"/>
</dbReference>
<accession>A0A288Q7T1</accession>
<name>A0A288Q7T1_9LACO</name>
<comment type="caution">
    <text evidence="2">The sequence shown here is derived from an EMBL/GenBank/DDBJ whole genome shotgun (WGS) entry which is preliminary data.</text>
</comment>
<proteinExistence type="predicted"/>
<dbReference type="EMBL" id="QRAS01000002">
    <property type="protein sequence ID" value="RDL06734.1"/>
    <property type="molecule type" value="Genomic_DNA"/>
</dbReference>
<sequence length="256" mass="28824">MWKKILILCVIIAVVGVGMTAFFKNYNVKIAITTKQHQTKHPKRQLQTDWSQQNVVVFGDSVSVGYTGIANHADTNAWTYQVAKKLKFHSFTKYAVNAATITGNDTTKDFLGQIQRFQMSKTADSATVAIISLGVNDINLTKYTPAEVAKQLKYYINELKAMNSKLVIYGVDPMANYVLNDKKQNTKNAVGYTANAYIQAINQVYQQKGIQVYNWAKDPIVTDENHQKMYGDHVIHPTQATQNKMAQHLATWLANQ</sequence>
<dbReference type="PANTHER" id="PTHR30383:SF29">
    <property type="entry name" value="SGNH HYDROLASE-TYPE ESTERASE DOMAIN-CONTAINING PROTEIN"/>
    <property type="match status" value="1"/>
</dbReference>
<dbReference type="InterPro" id="IPR013830">
    <property type="entry name" value="SGNH_hydro"/>
</dbReference>
<feature type="domain" description="SGNH hydrolase-type esterase" evidence="1">
    <location>
        <begin position="57"/>
        <end position="241"/>
    </location>
</feature>
<dbReference type="Proteomes" id="UP000254912">
    <property type="component" value="Unassembled WGS sequence"/>
</dbReference>
<organism evidence="2 3">
    <name type="scientific">Weissella soli</name>
    <dbReference type="NCBI Taxonomy" id="155866"/>
    <lineage>
        <taxon>Bacteria</taxon>
        <taxon>Bacillati</taxon>
        <taxon>Bacillota</taxon>
        <taxon>Bacilli</taxon>
        <taxon>Lactobacillales</taxon>
        <taxon>Lactobacillaceae</taxon>
        <taxon>Weissella</taxon>
    </lineage>
</organism>
<dbReference type="PANTHER" id="PTHR30383">
    <property type="entry name" value="THIOESTERASE 1/PROTEASE 1/LYSOPHOSPHOLIPASE L1"/>
    <property type="match status" value="1"/>
</dbReference>
<dbReference type="SUPFAM" id="SSF52266">
    <property type="entry name" value="SGNH hydrolase"/>
    <property type="match status" value="1"/>
</dbReference>
<evidence type="ECO:0000313" key="3">
    <source>
        <dbReference type="Proteomes" id="UP000254912"/>
    </source>
</evidence>
<dbReference type="InterPro" id="IPR051532">
    <property type="entry name" value="Ester_Hydrolysis_Enzymes"/>
</dbReference>
<dbReference type="InterPro" id="IPR036514">
    <property type="entry name" value="SGNH_hydro_sf"/>
</dbReference>
<keyword evidence="3" id="KW-1185">Reference proteome</keyword>